<dbReference type="GO" id="GO:0051382">
    <property type="term" value="P:kinetochore assembly"/>
    <property type="evidence" value="ECO:0007669"/>
    <property type="project" value="InterPro"/>
</dbReference>
<dbReference type="GO" id="GO:0000776">
    <property type="term" value="C:kinetochore"/>
    <property type="evidence" value="ECO:0007669"/>
    <property type="project" value="InterPro"/>
</dbReference>
<evidence type="ECO:0000256" key="6">
    <source>
        <dbReference type="SAM" id="MobiDB-lite"/>
    </source>
</evidence>
<dbReference type="GO" id="GO:0007059">
    <property type="term" value="P:chromosome segregation"/>
    <property type="evidence" value="ECO:0007669"/>
    <property type="project" value="TreeGrafter"/>
</dbReference>
<dbReference type="CDD" id="cd22920">
    <property type="entry name" value="HFD_CENP-T"/>
    <property type="match status" value="1"/>
</dbReference>
<feature type="region of interest" description="Disordered" evidence="6">
    <location>
        <begin position="204"/>
        <end position="230"/>
    </location>
</feature>
<keyword evidence="4" id="KW-0158">Chromosome</keyword>
<dbReference type="InterPro" id="IPR035425">
    <property type="entry name" value="CENP-T/H4_C"/>
</dbReference>
<dbReference type="AlphaFoldDB" id="A0A8D0DNP1"/>
<evidence type="ECO:0000313" key="9">
    <source>
        <dbReference type="Proteomes" id="UP000694421"/>
    </source>
</evidence>
<dbReference type="GO" id="GO:0005634">
    <property type="term" value="C:nucleus"/>
    <property type="evidence" value="ECO:0007669"/>
    <property type="project" value="UniProtKB-SubCell"/>
</dbReference>
<feature type="compositionally biased region" description="Low complexity" evidence="6">
    <location>
        <begin position="205"/>
        <end position="219"/>
    </location>
</feature>
<dbReference type="GO" id="GO:0003677">
    <property type="term" value="F:DNA binding"/>
    <property type="evidence" value="ECO:0007669"/>
    <property type="project" value="InterPro"/>
</dbReference>
<comment type="subcellular location">
    <subcellularLocation>
        <location evidence="2">Chromosome</location>
    </subcellularLocation>
    <subcellularLocation>
        <location evidence="1">Nucleus</location>
    </subcellularLocation>
</comment>
<dbReference type="Gene3D" id="1.10.20.10">
    <property type="entry name" value="Histone, subunit A"/>
    <property type="match status" value="1"/>
</dbReference>
<protein>
    <recommendedName>
        <fullName evidence="7">CENP-T/Histone H4 histone fold domain-containing protein</fullName>
    </recommendedName>
</protein>
<keyword evidence="5" id="KW-0539">Nucleus</keyword>
<evidence type="ECO:0000256" key="2">
    <source>
        <dbReference type="ARBA" id="ARBA00004286"/>
    </source>
</evidence>
<evidence type="ECO:0000313" key="8">
    <source>
        <dbReference type="Ensembl" id="ENSSMRP00000011151.1"/>
    </source>
</evidence>
<feature type="compositionally biased region" description="Polar residues" evidence="6">
    <location>
        <begin position="1"/>
        <end position="12"/>
    </location>
</feature>
<feature type="region of interest" description="Disordered" evidence="6">
    <location>
        <begin position="96"/>
        <end position="134"/>
    </location>
</feature>
<proteinExistence type="inferred from homology"/>
<dbReference type="PANTHER" id="PTHR46904:SF1">
    <property type="entry name" value="CENTROMERE PROTEIN T"/>
    <property type="match status" value="1"/>
</dbReference>
<evidence type="ECO:0000256" key="5">
    <source>
        <dbReference type="ARBA" id="ARBA00023242"/>
    </source>
</evidence>
<dbReference type="InterPro" id="IPR028255">
    <property type="entry name" value="CENP-T"/>
</dbReference>
<reference evidence="8" key="1">
    <citation type="submission" date="2025-08" db="UniProtKB">
        <authorList>
            <consortium name="Ensembl"/>
        </authorList>
    </citation>
    <scope>IDENTIFICATION</scope>
</reference>
<evidence type="ECO:0000256" key="1">
    <source>
        <dbReference type="ARBA" id="ARBA00004123"/>
    </source>
</evidence>
<dbReference type="Proteomes" id="UP000694421">
    <property type="component" value="Unplaced"/>
</dbReference>
<dbReference type="OMA" id="ECRTREM"/>
<evidence type="ECO:0000256" key="3">
    <source>
        <dbReference type="ARBA" id="ARBA00010137"/>
    </source>
</evidence>
<feature type="region of interest" description="Disordered" evidence="6">
    <location>
        <begin position="1"/>
        <end position="42"/>
    </location>
</feature>
<dbReference type="GO" id="GO:0000278">
    <property type="term" value="P:mitotic cell cycle"/>
    <property type="evidence" value="ECO:0007669"/>
    <property type="project" value="TreeGrafter"/>
</dbReference>
<reference evidence="8" key="2">
    <citation type="submission" date="2025-09" db="UniProtKB">
        <authorList>
            <consortium name="Ensembl"/>
        </authorList>
    </citation>
    <scope>IDENTIFICATION</scope>
</reference>
<evidence type="ECO:0000259" key="7">
    <source>
        <dbReference type="Pfam" id="PF15511"/>
    </source>
</evidence>
<dbReference type="InterPro" id="IPR009072">
    <property type="entry name" value="Histone-fold"/>
</dbReference>
<dbReference type="GO" id="GO:0046982">
    <property type="term" value="F:protein heterodimerization activity"/>
    <property type="evidence" value="ECO:0007669"/>
    <property type="project" value="InterPro"/>
</dbReference>
<evidence type="ECO:0000256" key="4">
    <source>
        <dbReference type="ARBA" id="ARBA00022454"/>
    </source>
</evidence>
<comment type="similarity">
    <text evidence="3">Belongs to the CENP-T/CNN1 family.</text>
</comment>
<dbReference type="GeneTree" id="ENSGT00390000003044"/>
<dbReference type="SUPFAM" id="SSF47113">
    <property type="entry name" value="Histone-fold"/>
    <property type="match status" value="1"/>
</dbReference>
<dbReference type="PANTHER" id="PTHR46904">
    <property type="entry name" value="CENTROMERE PROTEIN T"/>
    <property type="match status" value="1"/>
</dbReference>
<organism evidence="8 9">
    <name type="scientific">Salvator merianae</name>
    <name type="common">Argentine black and white tegu</name>
    <name type="synonym">Tupinambis merianae</name>
    <dbReference type="NCBI Taxonomy" id="96440"/>
    <lineage>
        <taxon>Eukaryota</taxon>
        <taxon>Metazoa</taxon>
        <taxon>Chordata</taxon>
        <taxon>Craniata</taxon>
        <taxon>Vertebrata</taxon>
        <taxon>Euteleostomi</taxon>
        <taxon>Lepidosauria</taxon>
        <taxon>Squamata</taxon>
        <taxon>Bifurcata</taxon>
        <taxon>Unidentata</taxon>
        <taxon>Episquamata</taxon>
        <taxon>Laterata</taxon>
        <taxon>Teiioidea</taxon>
        <taxon>Teiidae</taxon>
        <taxon>Salvator</taxon>
    </lineage>
</organism>
<feature type="domain" description="CENP-T/Histone H4 histone fold" evidence="7">
    <location>
        <begin position="228"/>
        <end position="325"/>
    </location>
</feature>
<accession>A0A8D0DNP1</accession>
<name>A0A8D0DNP1_SALMN</name>
<dbReference type="Ensembl" id="ENSSMRT00000012980.1">
    <property type="protein sequence ID" value="ENSSMRP00000011151.1"/>
    <property type="gene ID" value="ENSSMRG00000008770.1"/>
</dbReference>
<sequence>MELQENSNTEPLLSTGKHLATDMTPVRSSTPTHSEHPEVPPGHLPAVLYEKFTRHSLKESVSSTIQELNRSIPAVLSSSETNVEEDPFTNENIVQVTQRSAESPSRRSGRKNSVQLEGPRTEEMVEGATQQTGDECRTREMMDVQAENDVISEAEMHFEDEETSEAETDHRNIDPAGSTPAFVHARAFPGTPLLPGARAPKVAASISLSKQSSQKQISKPPEKVHRRKHEPALPRSFIKKIFGHYVRMPVAKDAFNAVERCVNLYFKHLSDDLEAYANHARRKTVEPADLELLMRRQDLVTEKMPLNVLIEHHLPLEYRKLLIPVATSGNKVTPSKPL</sequence>
<dbReference type="Pfam" id="PF15511">
    <property type="entry name" value="CENP-T_C"/>
    <property type="match status" value="1"/>
</dbReference>
<keyword evidence="9" id="KW-1185">Reference proteome</keyword>